<dbReference type="PANTHER" id="PTHR13847:SF274">
    <property type="entry name" value="RIESKE 2FE-2S IRON-SULFUR PROTEIN YHFW-RELATED"/>
    <property type="match status" value="1"/>
</dbReference>
<evidence type="ECO:0000256" key="3">
    <source>
        <dbReference type="ARBA" id="ARBA00023002"/>
    </source>
</evidence>
<dbReference type="InterPro" id="IPR036922">
    <property type="entry name" value="Rieske_2Fe-2S_sf"/>
</dbReference>
<dbReference type="InterPro" id="IPR017941">
    <property type="entry name" value="Rieske_2Fe-2S"/>
</dbReference>
<accession>A0ABT2D4U7</accession>
<organism evidence="9 10">
    <name type="scientific">Massilia agilis</name>
    <dbReference type="NCBI Taxonomy" id="1811226"/>
    <lineage>
        <taxon>Bacteria</taxon>
        <taxon>Pseudomonadati</taxon>
        <taxon>Pseudomonadota</taxon>
        <taxon>Betaproteobacteria</taxon>
        <taxon>Burkholderiales</taxon>
        <taxon>Oxalobacteraceae</taxon>
        <taxon>Telluria group</taxon>
        <taxon>Massilia</taxon>
    </lineage>
</organism>
<keyword evidence="2" id="KW-0479">Metal-binding</keyword>
<keyword evidence="1" id="KW-0001">2Fe-2S</keyword>
<sequence length="501" mass="54119">MACLPTLQTDIAVDVAVVGAGITGLTAAMLLAAGGKTVAVLEAHRIGGSSTGHSTGNLYALTDMGLREIARRRGEETMRAVAESRASAVEAVEQTIQALSLNCAFARTPWHLIASTPETARAVEDEHKAAQAAGLQARLVDAPPLPLPARRTLRVENQAQFQPLDYVRQLAQHIVGDRCLVFENTPALAVDDANGEIRTPEGSVRCERILLATHTPVGVHLVQSKLDVVREYAVALRLEDVLPEPGIYWVLGQDNYSLRLFTEGGIAWLVAVGAAHPTGHVHATAHPFDALERYARTHFKLGPVDYRWSAQRYRSEDLLPSIGRNVDSARTWIATGFSGDGLTYGTLAGMMVAQQMLGRPTPWDDLYSPSRLANGKRPEGFAREHTEAAPSAVLPLDRAARDLFDDLPLCESRQLEHAGQKLAAYRCEDGRVLIVGAKCTHMGCDLQWNDAETSWDCHCHGSRFRPDGQVLEGPALTPLARAPDISPAGEAGPPDETGAED</sequence>
<feature type="domain" description="Rieske" evidence="8">
    <location>
        <begin position="399"/>
        <end position="483"/>
    </location>
</feature>
<dbReference type="SUPFAM" id="SSF51905">
    <property type="entry name" value="FAD/NAD(P)-binding domain"/>
    <property type="match status" value="1"/>
</dbReference>
<dbReference type="PROSITE" id="PS51296">
    <property type="entry name" value="RIESKE"/>
    <property type="match status" value="1"/>
</dbReference>
<evidence type="ECO:0000313" key="10">
    <source>
        <dbReference type="Proteomes" id="UP001206126"/>
    </source>
</evidence>
<evidence type="ECO:0000256" key="5">
    <source>
        <dbReference type="ARBA" id="ARBA00023014"/>
    </source>
</evidence>
<keyword evidence="10" id="KW-1185">Reference proteome</keyword>
<evidence type="ECO:0000256" key="2">
    <source>
        <dbReference type="ARBA" id="ARBA00022723"/>
    </source>
</evidence>
<evidence type="ECO:0000259" key="8">
    <source>
        <dbReference type="PROSITE" id="PS51296"/>
    </source>
</evidence>
<keyword evidence="6" id="KW-1015">Disulfide bond</keyword>
<dbReference type="InterPro" id="IPR036188">
    <property type="entry name" value="FAD/NAD-bd_sf"/>
</dbReference>
<evidence type="ECO:0000313" key="9">
    <source>
        <dbReference type="EMBL" id="MCS0806326.1"/>
    </source>
</evidence>
<feature type="region of interest" description="Disordered" evidence="7">
    <location>
        <begin position="470"/>
        <end position="501"/>
    </location>
</feature>
<dbReference type="Gene3D" id="2.102.10.10">
    <property type="entry name" value="Rieske [2Fe-2S] iron-sulphur domain"/>
    <property type="match status" value="1"/>
</dbReference>
<dbReference type="Pfam" id="PF01266">
    <property type="entry name" value="DAO"/>
    <property type="match status" value="1"/>
</dbReference>
<name>A0ABT2D4U7_9BURK</name>
<dbReference type="RefSeq" id="WP_258821414.1">
    <property type="nucleotide sequence ID" value="NZ_JANUHB010000001.1"/>
</dbReference>
<evidence type="ECO:0000256" key="7">
    <source>
        <dbReference type="SAM" id="MobiDB-lite"/>
    </source>
</evidence>
<dbReference type="Gene3D" id="3.50.50.60">
    <property type="entry name" value="FAD/NAD(P)-binding domain"/>
    <property type="match status" value="1"/>
</dbReference>
<dbReference type="Gene3D" id="3.30.9.10">
    <property type="entry name" value="D-Amino Acid Oxidase, subunit A, domain 2"/>
    <property type="match status" value="1"/>
</dbReference>
<dbReference type="Proteomes" id="UP001206126">
    <property type="component" value="Unassembled WGS sequence"/>
</dbReference>
<dbReference type="PRINTS" id="PR00162">
    <property type="entry name" value="RIESKE"/>
</dbReference>
<keyword evidence="4" id="KW-0408">Iron</keyword>
<gene>
    <name evidence="9" type="ORF">NX774_00100</name>
</gene>
<dbReference type="EMBL" id="JANUHB010000001">
    <property type="protein sequence ID" value="MCS0806326.1"/>
    <property type="molecule type" value="Genomic_DNA"/>
</dbReference>
<dbReference type="InterPro" id="IPR005805">
    <property type="entry name" value="Rieske_Fe-S_prot_C"/>
</dbReference>
<dbReference type="Pfam" id="PF00355">
    <property type="entry name" value="Rieske"/>
    <property type="match status" value="1"/>
</dbReference>
<reference evidence="9 10" key="1">
    <citation type="submission" date="2022-08" db="EMBL/GenBank/DDBJ databases">
        <title>Reclassification of Massilia species as members of the genera Telluria, Duganella, Pseudoduganella, Mokoshia gen. nov. and Zemynaea gen. nov. using orthogonal and non-orthogonal genome-based approaches.</title>
        <authorList>
            <person name="Bowman J.P."/>
        </authorList>
    </citation>
    <scope>NUCLEOTIDE SEQUENCE [LARGE SCALE GENOMIC DNA]</scope>
    <source>
        <strain evidence="9 10">JCM 31605</strain>
    </source>
</reference>
<dbReference type="PANTHER" id="PTHR13847">
    <property type="entry name" value="SARCOSINE DEHYDROGENASE-RELATED"/>
    <property type="match status" value="1"/>
</dbReference>
<dbReference type="SUPFAM" id="SSF50022">
    <property type="entry name" value="ISP domain"/>
    <property type="match status" value="1"/>
</dbReference>
<dbReference type="InterPro" id="IPR006076">
    <property type="entry name" value="FAD-dep_OxRdtase"/>
</dbReference>
<keyword evidence="3" id="KW-0560">Oxidoreductase</keyword>
<evidence type="ECO:0000256" key="1">
    <source>
        <dbReference type="ARBA" id="ARBA00022714"/>
    </source>
</evidence>
<proteinExistence type="predicted"/>
<keyword evidence="5" id="KW-0411">Iron-sulfur</keyword>
<evidence type="ECO:0000256" key="6">
    <source>
        <dbReference type="ARBA" id="ARBA00023157"/>
    </source>
</evidence>
<evidence type="ECO:0000256" key="4">
    <source>
        <dbReference type="ARBA" id="ARBA00023004"/>
    </source>
</evidence>
<comment type="caution">
    <text evidence="9">The sequence shown here is derived from an EMBL/GenBank/DDBJ whole genome shotgun (WGS) entry which is preliminary data.</text>
</comment>
<protein>
    <submittedName>
        <fullName evidence="9">FAD-dependent oxidoreductase</fullName>
    </submittedName>
</protein>